<keyword evidence="13" id="KW-1185">Reference proteome</keyword>
<evidence type="ECO:0000313" key="12">
    <source>
        <dbReference type="EMBL" id="KAF5316683.1"/>
    </source>
</evidence>
<dbReference type="PANTHER" id="PTHR43047">
    <property type="entry name" value="TWO-COMPONENT HISTIDINE PROTEIN KINASE"/>
    <property type="match status" value="1"/>
</dbReference>
<dbReference type="PROSITE" id="PS50110">
    <property type="entry name" value="RESPONSE_REGULATORY"/>
    <property type="match status" value="1"/>
</dbReference>
<dbReference type="EC" id="2.7.13.3" evidence="2"/>
<feature type="compositionally biased region" description="Basic and acidic residues" evidence="7">
    <location>
        <begin position="1381"/>
        <end position="1401"/>
    </location>
</feature>
<feature type="domain" description="RanBD1" evidence="11">
    <location>
        <begin position="1615"/>
        <end position="1698"/>
    </location>
</feature>
<feature type="region of interest" description="Disordered" evidence="7">
    <location>
        <begin position="836"/>
        <end position="957"/>
    </location>
</feature>
<dbReference type="InterPro" id="IPR001789">
    <property type="entry name" value="Sig_transdc_resp-reg_receiver"/>
</dbReference>
<comment type="catalytic activity">
    <reaction evidence="1">
        <text>ATP + protein L-histidine = ADP + protein N-phospho-L-histidine.</text>
        <dbReference type="EC" id="2.7.13.3"/>
    </reaction>
</comment>
<feature type="compositionally biased region" description="Acidic residues" evidence="7">
    <location>
        <begin position="1582"/>
        <end position="1595"/>
    </location>
</feature>
<dbReference type="SMART" id="SM00448">
    <property type="entry name" value="REC"/>
    <property type="match status" value="1"/>
</dbReference>
<name>A0A8H5B510_9AGAR</name>
<feature type="region of interest" description="Disordered" evidence="7">
    <location>
        <begin position="135"/>
        <end position="158"/>
    </location>
</feature>
<dbReference type="InterPro" id="IPR004358">
    <property type="entry name" value="Sig_transdc_His_kin-like_C"/>
</dbReference>
<feature type="region of interest" description="Disordered" evidence="7">
    <location>
        <begin position="1"/>
        <end position="56"/>
    </location>
</feature>
<feature type="modified residue" description="4-aspartylphosphate" evidence="6">
    <location>
        <position position="1036"/>
    </location>
</feature>
<dbReference type="EMBL" id="JAACJJ010000042">
    <property type="protein sequence ID" value="KAF5316683.1"/>
    <property type="molecule type" value="Genomic_DNA"/>
</dbReference>
<feature type="domain" description="Response regulatory" evidence="10">
    <location>
        <begin position="956"/>
        <end position="1102"/>
    </location>
</feature>
<evidence type="ECO:0000259" key="10">
    <source>
        <dbReference type="PROSITE" id="PS50110"/>
    </source>
</evidence>
<feature type="region of interest" description="Disordered" evidence="7">
    <location>
        <begin position="1450"/>
        <end position="1481"/>
    </location>
</feature>
<sequence length="1742" mass="189310">MLRRNPLVSVSYAQPRWPTDPPSMDRSMTEKASSSTATPPMTTSTTPTAVEPGSLPTPVIQGTEFLSRKETLLNALRRHWDNFKAHIGTGAALSSDSNTGEPDEVKEGYKLHLLDANSVDTIVVDRNWADDFKSSVTSEHGNNDKSGGSHPTHTAGDTDQASVVEDDFWDSWALLSVLRWRTWPVIMEIFSSRFVDEKAEWHFCQESWYLKKKLALWAALWLIANWVLGCIFIPHNPVSNIDKIFYFGLAPVLSLPVVISCGYYSQNMHCQGKDFMATFYYTTALQTIALFGLRLNRFPAALAALTFFLLSNSRRAGFLGPMLRRNTAPALAAARFIHLHHPEANDLGSKSDWYTLYALTAETPFSVLIYVHYVSESVRVPLNTALLAVQNMEASGTIGKEQQLEFDALCGSLSMMSKVLNDVLDFNRLDSGKFELISAPYAFHQVMKSLFVPLELTTKARNLTFESELDPNIDILARQASYQAMGEKSEAIRRHIKEHPDVDGIVLGDEVRLRQIITNLASNACKFTPAGGKLIVRTKLVIPSLPDGFDPLCDFRDTSDSCSFDATKDGKIDEETLEHQIEDAEKNTRPLSQGYLTQHTIEHGGKPKQDVPETLVVRIEVEDTGCGIKPRDIYVGKLFSDFNQTEQGRQQGGKGTGLGLALVRRIVKISGGRLGVRSKEGEGSTFWVELPVGIGKKTFTIDPPVASGDSSTATSSGRGGPIQHRSRQRLRPQDTGCDLLTMSDEPGTRGLGLKKVPPPDAQTYAAMQGIMEQGGRVDLVLRQRSMSRHHDVALSSAKVVAPIPLPPHMMPTAALSVPLYEEVDSGHVQANLQSETQRTMSVQHPLGPSISPEPMTKSHSADSRPRLPPPVPSDPVSVTSSMRTTPKQRPTFVQMPDPPTFEMSPARPSPDEDPESRHSNTTAASDRSSSKLRLFDSSHAHNSPSSSFTGIEPGLPVLVVDDDPLTRTLMKRILTRLGCQVSTAENGEVALEQILGIQIKGTVTPSSFQSNTVPILEQAVSPPVFDEGKFAVIFLDNQMPLMSGLQVAEKLREYERNDFIVGVTDQEEYLAAGADRRTPLSVLYPHRPVLHIAWMSVESTECRMSFEWSKHHSLLSDFAEARELDGPQTLPESSRLAMPPRLTPSPDATAESAEFKLSRKREREVSLEPTTPAAGTDAEGAYLDRKETSSRTPLKKNRRRLDPTEEENDEGGSGSGSGSGSPPIPSVLTSPRQEMRKKVRQISRGVEDITWKSKTDREPSPHQPSLDVQIEAEETEDKAEGSPILHEERQSEEFADVEVQRADDDGAGSSPKTPEHKGKGLPVEGSTDDATMEPASPEISRLHPNGHEKGLKRKFLERGTSHGPPDAAEISRGSAAGDASEPLKRPRDDADKDDNPRETKRPTPPPSPPREAPPSPKIAKTGGFMAYSSTSSPFASVKGKNIFGAKSVSPFSSATAQSSTSSLGSAFGTSSGPSSSNATGFARSGFEAFASSSSPFATAARSTAPVLGATSQLGRSQSPASKPSSTVNSNPFASYVGPSQGFAVPVSKRARAGSPDGSAHGSLERAPASASVFSQGAPALEGGEESGGDDEDAEESSFGAKLRAGRDEDEDGASDEENAKPVLTEQDVPTGEEDDETIHQVRGKLFSLHGNTWKERGTGLLKLNVKVEDGTGARLLMRKDATYSLLLNVTLFHGMKVSLAQDPRYIRFSAIEDGNATTYNLKVANAKIAADLLEEINANIPT</sequence>
<dbReference type="Proteomes" id="UP000567179">
    <property type="component" value="Unassembled WGS sequence"/>
</dbReference>
<dbReference type="Gene3D" id="3.40.50.2300">
    <property type="match status" value="1"/>
</dbReference>
<dbReference type="Pfam" id="PF02518">
    <property type="entry name" value="HATPase_c"/>
    <property type="match status" value="1"/>
</dbReference>
<evidence type="ECO:0000259" key="9">
    <source>
        <dbReference type="PROSITE" id="PS50109"/>
    </source>
</evidence>
<feature type="region of interest" description="Disordered" evidence="7">
    <location>
        <begin position="1508"/>
        <end position="1635"/>
    </location>
</feature>
<feature type="region of interest" description="Disordered" evidence="7">
    <location>
        <begin position="701"/>
        <end position="736"/>
    </location>
</feature>
<dbReference type="CDD" id="cd00082">
    <property type="entry name" value="HisKA"/>
    <property type="match status" value="1"/>
</dbReference>
<protein>
    <recommendedName>
        <fullName evidence="2">histidine kinase</fullName>
        <ecNumber evidence="2">2.7.13.3</ecNumber>
    </recommendedName>
</protein>
<evidence type="ECO:0000256" key="8">
    <source>
        <dbReference type="SAM" id="Phobius"/>
    </source>
</evidence>
<dbReference type="PROSITE" id="PS50196">
    <property type="entry name" value="RANBD1"/>
    <property type="match status" value="1"/>
</dbReference>
<keyword evidence="8" id="KW-1133">Transmembrane helix</keyword>
<keyword evidence="5" id="KW-0418">Kinase</keyword>
<dbReference type="PRINTS" id="PR00344">
    <property type="entry name" value="BCTRLSENSOR"/>
</dbReference>
<feature type="compositionally biased region" description="Low complexity" evidence="7">
    <location>
        <begin position="32"/>
        <end position="49"/>
    </location>
</feature>
<dbReference type="SMART" id="SM00388">
    <property type="entry name" value="HisKA"/>
    <property type="match status" value="1"/>
</dbReference>
<gene>
    <name evidence="12" type="ORF">D9619_006720</name>
</gene>
<evidence type="ECO:0000313" key="13">
    <source>
        <dbReference type="Proteomes" id="UP000567179"/>
    </source>
</evidence>
<evidence type="ECO:0000256" key="1">
    <source>
        <dbReference type="ARBA" id="ARBA00000085"/>
    </source>
</evidence>
<dbReference type="SUPFAM" id="SSF55874">
    <property type="entry name" value="ATPase domain of HSP90 chaperone/DNA topoisomerase II/histidine kinase"/>
    <property type="match status" value="1"/>
</dbReference>
<dbReference type="SMART" id="SM00160">
    <property type="entry name" value="RanBD"/>
    <property type="match status" value="1"/>
</dbReference>
<reference evidence="12 13" key="1">
    <citation type="journal article" date="2020" name="ISME J.">
        <title>Uncovering the hidden diversity of litter-decomposition mechanisms in mushroom-forming fungi.</title>
        <authorList>
            <person name="Floudas D."/>
            <person name="Bentzer J."/>
            <person name="Ahren D."/>
            <person name="Johansson T."/>
            <person name="Persson P."/>
            <person name="Tunlid A."/>
        </authorList>
    </citation>
    <scope>NUCLEOTIDE SEQUENCE [LARGE SCALE GENOMIC DNA]</scope>
    <source>
        <strain evidence="12 13">CBS 101986</strain>
    </source>
</reference>
<feature type="compositionally biased region" description="Basic and acidic residues" evidence="7">
    <location>
        <begin position="1153"/>
        <end position="1166"/>
    </location>
</feature>
<dbReference type="SMART" id="SM00387">
    <property type="entry name" value="HATPase_c"/>
    <property type="match status" value="1"/>
</dbReference>
<dbReference type="OrthoDB" id="60033at2759"/>
<feature type="compositionally biased region" description="Basic and acidic residues" evidence="7">
    <location>
        <begin position="1245"/>
        <end position="1260"/>
    </location>
</feature>
<dbReference type="InterPro" id="IPR003594">
    <property type="entry name" value="HATPase_dom"/>
</dbReference>
<organism evidence="12 13">
    <name type="scientific">Psilocybe cf. subviscida</name>
    <dbReference type="NCBI Taxonomy" id="2480587"/>
    <lineage>
        <taxon>Eukaryota</taxon>
        <taxon>Fungi</taxon>
        <taxon>Dikarya</taxon>
        <taxon>Basidiomycota</taxon>
        <taxon>Agaricomycotina</taxon>
        <taxon>Agaricomycetes</taxon>
        <taxon>Agaricomycetidae</taxon>
        <taxon>Agaricales</taxon>
        <taxon>Agaricineae</taxon>
        <taxon>Strophariaceae</taxon>
        <taxon>Psilocybe</taxon>
    </lineage>
</organism>
<evidence type="ECO:0000256" key="6">
    <source>
        <dbReference type="PROSITE-ProRule" id="PRU00169"/>
    </source>
</evidence>
<evidence type="ECO:0000256" key="2">
    <source>
        <dbReference type="ARBA" id="ARBA00012438"/>
    </source>
</evidence>
<evidence type="ECO:0000256" key="5">
    <source>
        <dbReference type="ARBA" id="ARBA00022777"/>
    </source>
</evidence>
<proteinExistence type="predicted"/>
<feature type="transmembrane region" description="Helical" evidence="8">
    <location>
        <begin position="246"/>
        <end position="265"/>
    </location>
</feature>
<dbReference type="CDD" id="cd17546">
    <property type="entry name" value="REC_hyHK_CKI1_RcsC-like"/>
    <property type="match status" value="1"/>
</dbReference>
<feature type="compositionally biased region" description="Low complexity" evidence="7">
    <location>
        <begin position="706"/>
        <end position="716"/>
    </location>
</feature>
<dbReference type="InterPro" id="IPR011006">
    <property type="entry name" value="CheY-like_superfamily"/>
</dbReference>
<dbReference type="InterPro" id="IPR000156">
    <property type="entry name" value="Ran_bind_dom"/>
</dbReference>
<dbReference type="InterPro" id="IPR011993">
    <property type="entry name" value="PH-like_dom_sf"/>
</dbReference>
<feature type="region of interest" description="Disordered" evidence="7">
    <location>
        <begin position="1128"/>
        <end position="1432"/>
    </location>
</feature>
<dbReference type="SUPFAM" id="SSF52172">
    <property type="entry name" value="CheY-like"/>
    <property type="match status" value="1"/>
</dbReference>
<dbReference type="InterPro" id="IPR036890">
    <property type="entry name" value="HATPase_C_sf"/>
</dbReference>
<comment type="caution">
    <text evidence="12">The sequence shown here is derived from an EMBL/GenBank/DDBJ whole genome shotgun (WGS) entry which is preliminary data.</text>
</comment>
<dbReference type="GO" id="GO:0005886">
    <property type="term" value="C:plasma membrane"/>
    <property type="evidence" value="ECO:0007669"/>
    <property type="project" value="TreeGrafter"/>
</dbReference>
<dbReference type="Gene3D" id="2.30.29.30">
    <property type="entry name" value="Pleckstrin-homology domain (PH domain)/Phosphotyrosine-binding domain (PTB)"/>
    <property type="match status" value="1"/>
</dbReference>
<dbReference type="Gene3D" id="3.30.565.10">
    <property type="entry name" value="Histidine kinase-like ATPase, C-terminal domain"/>
    <property type="match status" value="1"/>
</dbReference>
<evidence type="ECO:0000259" key="11">
    <source>
        <dbReference type="PROSITE" id="PS50196"/>
    </source>
</evidence>
<keyword evidence="8" id="KW-0472">Membrane</keyword>
<evidence type="ECO:0000256" key="3">
    <source>
        <dbReference type="ARBA" id="ARBA00022553"/>
    </source>
</evidence>
<feature type="transmembrane region" description="Helical" evidence="8">
    <location>
        <begin position="214"/>
        <end position="234"/>
    </location>
</feature>
<dbReference type="PROSITE" id="PS50109">
    <property type="entry name" value="HIS_KIN"/>
    <property type="match status" value="1"/>
</dbReference>
<feature type="compositionally biased region" description="Acidic residues" evidence="7">
    <location>
        <begin position="1607"/>
        <end position="1616"/>
    </location>
</feature>
<dbReference type="InterPro" id="IPR003661">
    <property type="entry name" value="HisK_dim/P_dom"/>
</dbReference>
<dbReference type="GO" id="GO:0009927">
    <property type="term" value="F:histidine phosphotransfer kinase activity"/>
    <property type="evidence" value="ECO:0007669"/>
    <property type="project" value="TreeGrafter"/>
</dbReference>
<feature type="compositionally biased region" description="Basic and acidic residues" evidence="7">
    <location>
        <begin position="1285"/>
        <end position="1304"/>
    </location>
</feature>
<dbReference type="PANTHER" id="PTHR43047:SF66">
    <property type="entry name" value="HISKA"/>
    <property type="match status" value="1"/>
</dbReference>
<dbReference type="InterPro" id="IPR005467">
    <property type="entry name" value="His_kinase_dom"/>
</dbReference>
<feature type="compositionally biased region" description="Pro residues" evidence="7">
    <location>
        <begin position="1402"/>
        <end position="1416"/>
    </location>
</feature>
<feature type="domain" description="Histidine kinase" evidence="9">
    <location>
        <begin position="373"/>
        <end position="694"/>
    </location>
</feature>
<keyword evidence="4" id="KW-0808">Transferase</keyword>
<accession>A0A8H5B510</accession>
<feature type="compositionally biased region" description="Polar residues" evidence="7">
    <location>
        <begin position="1509"/>
        <end position="1532"/>
    </location>
</feature>
<evidence type="ECO:0000256" key="4">
    <source>
        <dbReference type="ARBA" id="ARBA00022679"/>
    </source>
</evidence>
<dbReference type="SUPFAM" id="SSF50729">
    <property type="entry name" value="PH domain-like"/>
    <property type="match status" value="1"/>
</dbReference>
<keyword evidence="3 6" id="KW-0597">Phosphoprotein</keyword>
<evidence type="ECO:0000256" key="7">
    <source>
        <dbReference type="SAM" id="MobiDB-lite"/>
    </source>
</evidence>
<keyword evidence="8" id="KW-0812">Transmembrane</keyword>
<feature type="compositionally biased region" description="Basic and acidic residues" evidence="7">
    <location>
        <begin position="1345"/>
        <end position="1360"/>
    </location>
</feature>
<dbReference type="GO" id="GO:0000155">
    <property type="term" value="F:phosphorelay sensor kinase activity"/>
    <property type="evidence" value="ECO:0007669"/>
    <property type="project" value="InterPro"/>
</dbReference>
<dbReference type="Pfam" id="PF00638">
    <property type="entry name" value="Ran_BP1"/>
    <property type="match status" value="1"/>
</dbReference>